<accession>A0ABU3LB15</accession>
<dbReference type="PANTHER" id="PTHR43280:SF32">
    <property type="entry name" value="TRANSCRIPTIONAL REGULATORY PROTEIN"/>
    <property type="match status" value="1"/>
</dbReference>
<dbReference type="PROSITE" id="PS01124">
    <property type="entry name" value="HTH_ARAC_FAMILY_2"/>
    <property type="match status" value="1"/>
</dbReference>
<dbReference type="InterPro" id="IPR037923">
    <property type="entry name" value="HTH-like"/>
</dbReference>
<feature type="domain" description="HTH araC/xylS-type" evidence="4">
    <location>
        <begin position="196"/>
        <end position="279"/>
    </location>
</feature>
<dbReference type="Proteomes" id="UP001257277">
    <property type="component" value="Unassembled WGS sequence"/>
</dbReference>
<keyword evidence="3" id="KW-0804">Transcription</keyword>
<dbReference type="InterPro" id="IPR020449">
    <property type="entry name" value="Tscrpt_reg_AraC-type_HTH"/>
</dbReference>
<dbReference type="InterPro" id="IPR009057">
    <property type="entry name" value="Homeodomain-like_sf"/>
</dbReference>
<dbReference type="EMBL" id="JAVTTO010000001">
    <property type="protein sequence ID" value="MDT7830914.1"/>
    <property type="molecule type" value="Genomic_DNA"/>
</dbReference>
<protein>
    <submittedName>
        <fullName evidence="5">Helix-turn-helix domain-containing protein</fullName>
    </submittedName>
</protein>
<evidence type="ECO:0000256" key="2">
    <source>
        <dbReference type="ARBA" id="ARBA00023125"/>
    </source>
</evidence>
<dbReference type="RefSeq" id="WP_349240170.1">
    <property type="nucleotide sequence ID" value="NZ_JAVTTO010000001.1"/>
</dbReference>
<reference evidence="5 6" key="1">
    <citation type="submission" date="2023-09" db="EMBL/GenBank/DDBJ databases">
        <title>Novel taxa isolated from Blanes Bay.</title>
        <authorList>
            <person name="Rey-Velasco X."/>
            <person name="Lucena T."/>
        </authorList>
    </citation>
    <scope>NUCLEOTIDE SEQUENCE [LARGE SCALE GENOMIC DNA]</scope>
    <source>
        <strain evidence="5 6">S356</strain>
    </source>
</reference>
<evidence type="ECO:0000256" key="3">
    <source>
        <dbReference type="ARBA" id="ARBA00023163"/>
    </source>
</evidence>
<evidence type="ECO:0000313" key="5">
    <source>
        <dbReference type="EMBL" id="MDT7830914.1"/>
    </source>
</evidence>
<evidence type="ECO:0000313" key="6">
    <source>
        <dbReference type="Proteomes" id="UP001257277"/>
    </source>
</evidence>
<keyword evidence="1" id="KW-0805">Transcription regulation</keyword>
<comment type="caution">
    <text evidence="5">The sequence shown here is derived from an EMBL/GenBank/DDBJ whole genome shotgun (WGS) entry which is preliminary data.</text>
</comment>
<sequence length="284" mass="34303">MKLITKFEGKKLQIELITLKEYFKKNKDYCFKPHYNDFSQLVWFKKKGEHFINFEKQSFQENSFFLSYRNQTQSFLSDKNEGYVLSFSDDFLNHYEKDALNQIQFQIFNLRGSPFIKITQSESDKFESLFKQFSDEIKNQDFNYELQVYNLFQIMLLNVERMKRRDPDFNSFIDQNFMLALSFKKAIEKYKCEFKTLAFYADMLSVSEKTIITVTKNYFRDTPTGLMRKKRLLEAKRLLINTNLPIKEVSFRLGFQQTTYFTKFFKKETSMTPKVFREKIGLEF</sequence>
<keyword evidence="6" id="KW-1185">Reference proteome</keyword>
<organism evidence="5 6">
    <name type="scientific">Asprobacillus argus</name>
    <dbReference type="NCBI Taxonomy" id="3076534"/>
    <lineage>
        <taxon>Bacteria</taxon>
        <taxon>Pseudomonadati</taxon>
        <taxon>Bacteroidota</taxon>
        <taxon>Flavobacteriia</taxon>
        <taxon>Flavobacteriales</taxon>
        <taxon>Flavobacteriaceae</taxon>
        <taxon>Asprobacillus</taxon>
    </lineage>
</organism>
<evidence type="ECO:0000259" key="4">
    <source>
        <dbReference type="PROSITE" id="PS01124"/>
    </source>
</evidence>
<dbReference type="SUPFAM" id="SSF51215">
    <property type="entry name" value="Regulatory protein AraC"/>
    <property type="match status" value="1"/>
</dbReference>
<name>A0ABU3LB15_9FLAO</name>
<dbReference type="PRINTS" id="PR00032">
    <property type="entry name" value="HTHARAC"/>
</dbReference>
<evidence type="ECO:0000256" key="1">
    <source>
        <dbReference type="ARBA" id="ARBA00023015"/>
    </source>
</evidence>
<dbReference type="Pfam" id="PF12833">
    <property type="entry name" value="HTH_18"/>
    <property type="match status" value="1"/>
</dbReference>
<gene>
    <name evidence="5" type="ORF">RQM59_00895</name>
</gene>
<keyword evidence="2" id="KW-0238">DNA-binding</keyword>
<dbReference type="InterPro" id="IPR018060">
    <property type="entry name" value="HTH_AraC"/>
</dbReference>
<dbReference type="InterPro" id="IPR018062">
    <property type="entry name" value="HTH_AraC-typ_CS"/>
</dbReference>
<dbReference type="PANTHER" id="PTHR43280">
    <property type="entry name" value="ARAC-FAMILY TRANSCRIPTIONAL REGULATOR"/>
    <property type="match status" value="1"/>
</dbReference>
<dbReference type="SUPFAM" id="SSF46689">
    <property type="entry name" value="Homeodomain-like"/>
    <property type="match status" value="1"/>
</dbReference>
<dbReference type="Gene3D" id="1.10.10.60">
    <property type="entry name" value="Homeodomain-like"/>
    <property type="match status" value="1"/>
</dbReference>
<dbReference type="PROSITE" id="PS00041">
    <property type="entry name" value="HTH_ARAC_FAMILY_1"/>
    <property type="match status" value="1"/>
</dbReference>
<proteinExistence type="predicted"/>
<dbReference type="SMART" id="SM00342">
    <property type="entry name" value="HTH_ARAC"/>
    <property type="match status" value="1"/>
</dbReference>